<proteinExistence type="predicted"/>
<evidence type="ECO:0000313" key="3">
    <source>
        <dbReference type="EMBL" id="KAK0039404.1"/>
    </source>
</evidence>
<evidence type="ECO:0000256" key="1">
    <source>
        <dbReference type="SAM" id="MobiDB-lite"/>
    </source>
</evidence>
<gene>
    <name evidence="3" type="ORF">Bpfe_031157</name>
</gene>
<protein>
    <submittedName>
        <fullName evidence="3">Tetratricopeptide repeat protein</fullName>
    </submittedName>
</protein>
<reference evidence="3" key="1">
    <citation type="journal article" date="2023" name="PLoS Negl. Trop. Dis.">
        <title>A genome sequence for Biomphalaria pfeifferi, the major vector snail for the human-infecting parasite Schistosoma mansoni.</title>
        <authorList>
            <person name="Bu L."/>
            <person name="Lu L."/>
            <person name="Laidemitt M.R."/>
            <person name="Zhang S.M."/>
            <person name="Mutuku M."/>
            <person name="Mkoji G."/>
            <person name="Steinauer M."/>
            <person name="Loker E.S."/>
        </authorList>
    </citation>
    <scope>NUCLEOTIDE SEQUENCE</scope>
    <source>
        <strain evidence="3">KasaAsao</strain>
    </source>
</reference>
<keyword evidence="2" id="KW-0472">Membrane</keyword>
<keyword evidence="2" id="KW-1133">Transmembrane helix</keyword>
<dbReference type="EMBL" id="JASAOG010000449">
    <property type="protein sequence ID" value="KAK0039404.1"/>
    <property type="molecule type" value="Genomic_DNA"/>
</dbReference>
<name>A0AAD8ANC1_BIOPF</name>
<feature type="transmembrane region" description="Helical" evidence="2">
    <location>
        <begin position="50"/>
        <end position="70"/>
    </location>
</feature>
<dbReference type="AlphaFoldDB" id="A0AAD8ANC1"/>
<comment type="caution">
    <text evidence="3">The sequence shown here is derived from an EMBL/GenBank/DDBJ whole genome shotgun (WGS) entry which is preliminary data.</text>
</comment>
<reference evidence="3" key="2">
    <citation type="submission" date="2023-04" db="EMBL/GenBank/DDBJ databases">
        <authorList>
            <person name="Bu L."/>
            <person name="Lu L."/>
            <person name="Laidemitt M.R."/>
            <person name="Zhang S.M."/>
            <person name="Mutuku M."/>
            <person name="Mkoji G."/>
            <person name="Steinauer M."/>
            <person name="Loker E.S."/>
        </authorList>
    </citation>
    <scope>NUCLEOTIDE SEQUENCE</scope>
    <source>
        <strain evidence="3">KasaAsao</strain>
        <tissue evidence="3">Whole Snail</tissue>
    </source>
</reference>
<feature type="region of interest" description="Disordered" evidence="1">
    <location>
        <begin position="261"/>
        <end position="285"/>
    </location>
</feature>
<accession>A0AAD8ANC1</accession>
<sequence length="285" mass="30525">MARKKRLVEQPALPTNEPKEKVAYQDAFQSNVNRRLEESSKAFEGKGKTILYAIAAIAVLAVLIGIFMSYNRRSNAAAQTALGKAIETSQAQVTDQPLPAGSTMKSFKTEKERAEASIAEFQAVADKFGGDVGEKAKYFIAVNRLSVDRPAAVTELEGLAKGSGEVGTLSKFALAQAKTSDGKLDEAVTIYQDLAKMSDPIIAKDTINFNLAQILEKQGKKAEAADLYYNIAKTAAEAKDADGKAIPLSLTAREAKDKLTALDPEKAKTIPEPTPEAPSGLNFGQ</sequence>
<keyword evidence="2" id="KW-0812">Transmembrane</keyword>
<evidence type="ECO:0000256" key="2">
    <source>
        <dbReference type="SAM" id="Phobius"/>
    </source>
</evidence>
<organism evidence="3 4">
    <name type="scientific">Biomphalaria pfeifferi</name>
    <name type="common">Bloodfluke planorb</name>
    <name type="synonym">Freshwater snail</name>
    <dbReference type="NCBI Taxonomy" id="112525"/>
    <lineage>
        <taxon>Eukaryota</taxon>
        <taxon>Metazoa</taxon>
        <taxon>Spiralia</taxon>
        <taxon>Lophotrochozoa</taxon>
        <taxon>Mollusca</taxon>
        <taxon>Gastropoda</taxon>
        <taxon>Heterobranchia</taxon>
        <taxon>Euthyneura</taxon>
        <taxon>Panpulmonata</taxon>
        <taxon>Hygrophila</taxon>
        <taxon>Lymnaeoidea</taxon>
        <taxon>Planorbidae</taxon>
        <taxon>Biomphalaria</taxon>
    </lineage>
</organism>
<keyword evidence="4" id="KW-1185">Reference proteome</keyword>
<dbReference type="Proteomes" id="UP001233172">
    <property type="component" value="Unassembled WGS sequence"/>
</dbReference>
<evidence type="ECO:0000313" key="4">
    <source>
        <dbReference type="Proteomes" id="UP001233172"/>
    </source>
</evidence>